<evidence type="ECO:0000313" key="2">
    <source>
        <dbReference type="Proteomes" id="UP000828941"/>
    </source>
</evidence>
<proteinExistence type="predicted"/>
<dbReference type="Proteomes" id="UP000828941">
    <property type="component" value="Chromosome 14"/>
</dbReference>
<accession>A0ACB9KKU3</accession>
<keyword evidence="2" id="KW-1185">Reference proteome</keyword>
<organism evidence="1 2">
    <name type="scientific">Bauhinia variegata</name>
    <name type="common">Purple orchid tree</name>
    <name type="synonym">Phanera variegata</name>
    <dbReference type="NCBI Taxonomy" id="167791"/>
    <lineage>
        <taxon>Eukaryota</taxon>
        <taxon>Viridiplantae</taxon>
        <taxon>Streptophyta</taxon>
        <taxon>Embryophyta</taxon>
        <taxon>Tracheophyta</taxon>
        <taxon>Spermatophyta</taxon>
        <taxon>Magnoliopsida</taxon>
        <taxon>eudicotyledons</taxon>
        <taxon>Gunneridae</taxon>
        <taxon>Pentapetalae</taxon>
        <taxon>rosids</taxon>
        <taxon>fabids</taxon>
        <taxon>Fabales</taxon>
        <taxon>Fabaceae</taxon>
        <taxon>Cercidoideae</taxon>
        <taxon>Cercideae</taxon>
        <taxon>Bauhiniinae</taxon>
        <taxon>Bauhinia</taxon>
    </lineage>
</organism>
<sequence length="224" mass="24988">MVDNPNVEPDWGEELKELKSRMNETVEIMTDHFKIKGQEKGTNALMTASVPLFTMGPFIDGPRTMTEPLYGMPLNMMPMSFPIAHELGSSTSIPFPDPTIESLRVIIPPPPNMVVNEAAAFNPNVTRPSTTMPFLCQSTFAPNHGESFNVDEGLSEQIKEQEKVKMMEKKQLIMEEKLKLIQGTRVYGPTGIEEFLFTPHLDISKDFKCLTSISIMGLPILGSI</sequence>
<gene>
    <name evidence="1" type="ORF">L6164_037437</name>
</gene>
<dbReference type="EMBL" id="CM039439">
    <property type="protein sequence ID" value="KAI4297552.1"/>
    <property type="molecule type" value="Genomic_DNA"/>
</dbReference>
<reference evidence="1 2" key="1">
    <citation type="journal article" date="2022" name="DNA Res.">
        <title>Chromosomal-level genome assembly of the orchid tree Bauhinia variegata (Leguminosae; Cercidoideae) supports the allotetraploid origin hypothesis of Bauhinia.</title>
        <authorList>
            <person name="Zhong Y."/>
            <person name="Chen Y."/>
            <person name="Zheng D."/>
            <person name="Pang J."/>
            <person name="Liu Y."/>
            <person name="Luo S."/>
            <person name="Meng S."/>
            <person name="Qian L."/>
            <person name="Wei D."/>
            <person name="Dai S."/>
            <person name="Zhou R."/>
        </authorList>
    </citation>
    <scope>NUCLEOTIDE SEQUENCE [LARGE SCALE GENOMIC DNA]</scope>
    <source>
        <strain evidence="1">BV-YZ2020</strain>
    </source>
</reference>
<comment type="caution">
    <text evidence="1">The sequence shown here is derived from an EMBL/GenBank/DDBJ whole genome shotgun (WGS) entry which is preliminary data.</text>
</comment>
<evidence type="ECO:0000313" key="1">
    <source>
        <dbReference type="EMBL" id="KAI4297552.1"/>
    </source>
</evidence>
<name>A0ACB9KKU3_BAUVA</name>
<protein>
    <submittedName>
        <fullName evidence="1">Uncharacterized protein</fullName>
    </submittedName>
</protein>